<organism evidence="2 3">
    <name type="scientific">Hymenobacter crusticola</name>
    <dbReference type="NCBI Taxonomy" id="1770526"/>
    <lineage>
        <taxon>Bacteria</taxon>
        <taxon>Pseudomonadati</taxon>
        <taxon>Bacteroidota</taxon>
        <taxon>Cytophagia</taxon>
        <taxon>Cytophagales</taxon>
        <taxon>Hymenobacteraceae</taxon>
        <taxon>Hymenobacter</taxon>
    </lineage>
</organism>
<evidence type="ECO:0000313" key="2">
    <source>
        <dbReference type="EMBL" id="OUJ67749.1"/>
    </source>
</evidence>
<dbReference type="AlphaFoldDB" id="A0A243W4Y6"/>
<keyword evidence="1" id="KW-1133">Transmembrane helix</keyword>
<keyword evidence="1" id="KW-0812">Transmembrane</keyword>
<evidence type="ECO:0000313" key="3">
    <source>
        <dbReference type="Proteomes" id="UP000194873"/>
    </source>
</evidence>
<keyword evidence="1" id="KW-0472">Membrane</keyword>
<dbReference type="EMBL" id="MTSE01000066">
    <property type="protein sequence ID" value="OUJ67749.1"/>
    <property type="molecule type" value="Genomic_DNA"/>
</dbReference>
<reference evidence="2 3" key="1">
    <citation type="submission" date="2017-01" db="EMBL/GenBank/DDBJ databases">
        <title>A new Hymenobacter.</title>
        <authorList>
            <person name="Liang Y."/>
            <person name="Feng F."/>
        </authorList>
    </citation>
    <scope>NUCLEOTIDE SEQUENCE [LARGE SCALE GENOMIC DNA]</scope>
    <source>
        <strain evidence="2">MIMBbqt21</strain>
    </source>
</reference>
<evidence type="ECO:0000256" key="1">
    <source>
        <dbReference type="SAM" id="Phobius"/>
    </source>
</evidence>
<comment type="caution">
    <text evidence="2">The sequence shown here is derived from an EMBL/GenBank/DDBJ whole genome shotgun (WGS) entry which is preliminary data.</text>
</comment>
<gene>
    <name evidence="2" type="ORF">BXP70_28610</name>
</gene>
<sequence>MELSSKNSCDFQKKINLYLILFSNCDRFMSKRLGLGRIWDKLVDQYPWLWKVEQAIGYTIWTFILLAIGVSVWHAFT</sequence>
<feature type="transmembrane region" description="Helical" evidence="1">
    <location>
        <begin position="55"/>
        <end position="76"/>
    </location>
</feature>
<protein>
    <submittedName>
        <fullName evidence="2">Uncharacterized protein</fullName>
    </submittedName>
</protein>
<dbReference type="Proteomes" id="UP000194873">
    <property type="component" value="Unassembled WGS sequence"/>
</dbReference>
<accession>A0A243W4Y6</accession>
<keyword evidence="3" id="KW-1185">Reference proteome</keyword>
<name>A0A243W4Y6_9BACT</name>
<proteinExistence type="predicted"/>